<organism evidence="2 3">
    <name type="scientific">Microbacterium phycohabitans</name>
    <dbReference type="NCBI Taxonomy" id="3075993"/>
    <lineage>
        <taxon>Bacteria</taxon>
        <taxon>Bacillati</taxon>
        <taxon>Actinomycetota</taxon>
        <taxon>Actinomycetes</taxon>
        <taxon>Micrococcales</taxon>
        <taxon>Microbacteriaceae</taxon>
        <taxon>Microbacterium</taxon>
    </lineage>
</organism>
<gene>
    <name evidence="2" type="ORF">RWH44_03565</name>
</gene>
<dbReference type="Proteomes" id="UP001261125">
    <property type="component" value="Unassembled WGS sequence"/>
</dbReference>
<evidence type="ECO:0000256" key="1">
    <source>
        <dbReference type="SAM" id="MobiDB-lite"/>
    </source>
</evidence>
<dbReference type="RefSeq" id="WP_316003494.1">
    <property type="nucleotide sequence ID" value="NZ_JAWDIT010000001.1"/>
</dbReference>
<accession>A0ABU3SJ02</accession>
<keyword evidence="3" id="KW-1185">Reference proteome</keyword>
<evidence type="ECO:0000313" key="2">
    <source>
        <dbReference type="EMBL" id="MDU0344777.1"/>
    </source>
</evidence>
<comment type="caution">
    <text evidence="2">The sequence shown here is derived from an EMBL/GenBank/DDBJ whole genome shotgun (WGS) entry which is preliminary data.</text>
</comment>
<dbReference type="InterPro" id="IPR039498">
    <property type="entry name" value="NTP_transf_5"/>
</dbReference>
<dbReference type="EMBL" id="JAWDIT010000001">
    <property type="protein sequence ID" value="MDU0344777.1"/>
    <property type="molecule type" value="Genomic_DNA"/>
</dbReference>
<reference evidence="2 3" key="1">
    <citation type="submission" date="2023-09" db="EMBL/GenBank/DDBJ databases">
        <title>Microbacterium fusihabitans sp. nov., Microbacterium phycihabitans sp. nov., and Microbacterium cervinum sp. nov., isolated from dried seaweeds of beach.</title>
        <authorList>
            <person name="Lee S.D."/>
        </authorList>
    </citation>
    <scope>NUCLEOTIDE SEQUENCE [LARGE SCALE GENOMIC DNA]</scope>
    <source>
        <strain evidence="2 3">KSW2-29</strain>
    </source>
</reference>
<name>A0ABU3SJ02_9MICO</name>
<feature type="compositionally biased region" description="Basic and acidic residues" evidence="1">
    <location>
        <begin position="1"/>
        <end position="11"/>
    </location>
</feature>
<sequence>MASTRRREGSRVETGSTGTPDAGIELVPLPHNVAVELLAAAVNDFAQLHGIRILTIKGRVLADQGLRAVRGSSDVDVLVDPSAFERLWAILRSSGWTDRDRAVLVDLPREGTVLAPHARTLEHPQWPCHLDLHRYYPGFLNPAQDVFDTLWDARTTIVLAHRACPVPGVADHWLIAALHATRSRDTGQLADLEERATSRLSTDLSDLAERAQITGAAGPLRETLRSLTGATVTLTPEADRLTALWRRRVESPDDLPETLAEQFAGASWSTRVRLAARKLVPSPRFAQAFFGVADDPLSLLRFYLHRIVTAPVKLLRILAAARRRRP</sequence>
<evidence type="ECO:0000313" key="3">
    <source>
        <dbReference type="Proteomes" id="UP001261125"/>
    </source>
</evidence>
<feature type="region of interest" description="Disordered" evidence="1">
    <location>
        <begin position="1"/>
        <end position="23"/>
    </location>
</feature>
<dbReference type="Pfam" id="PF14907">
    <property type="entry name" value="NTP_transf_5"/>
    <property type="match status" value="1"/>
</dbReference>
<proteinExistence type="predicted"/>
<protein>
    <submittedName>
        <fullName evidence="2">Nucleotidyltransferase family protein</fullName>
    </submittedName>
</protein>